<protein>
    <recommendedName>
        <fullName evidence="4">DUF3426 domain-containing protein</fullName>
    </recommendedName>
</protein>
<feature type="region of interest" description="Disordered" evidence="1">
    <location>
        <begin position="45"/>
        <end position="138"/>
    </location>
</feature>
<organism evidence="3">
    <name type="scientific">uncultured delta proteobacterium HF0500_03A04</name>
    <dbReference type="NCBI Taxonomy" id="710834"/>
    <lineage>
        <taxon>Bacteria</taxon>
        <taxon>Deltaproteobacteria</taxon>
        <taxon>environmental samples</taxon>
    </lineage>
</organism>
<evidence type="ECO:0000256" key="1">
    <source>
        <dbReference type="SAM" id="MobiDB-lite"/>
    </source>
</evidence>
<feature type="region of interest" description="Disordered" evidence="1">
    <location>
        <begin position="1"/>
        <end position="25"/>
    </location>
</feature>
<evidence type="ECO:0008006" key="4">
    <source>
        <dbReference type="Google" id="ProtNLM"/>
    </source>
</evidence>
<evidence type="ECO:0000256" key="2">
    <source>
        <dbReference type="SAM" id="Phobius"/>
    </source>
</evidence>
<feature type="transmembrane region" description="Helical" evidence="2">
    <location>
        <begin position="213"/>
        <end position="234"/>
    </location>
</feature>
<evidence type="ECO:0000313" key="3">
    <source>
        <dbReference type="EMBL" id="ADI19318.1"/>
    </source>
</evidence>
<accession>E0XY27</accession>
<name>E0XY27_9DELT</name>
<sequence length="392" mass="42739">MSVNTDNPQAPASSEGLDSLADRTSFLDISPEAERRYLEAVQLGDASPAGVNKPLEQNKRYNLFVKPGMLRNRKSPRVVESAPDMPTEKAENAASSVLRELGAENNDAPPESPPTPEPDLQAESGSPPQTLEKPDNLALEETPTTLKVKTLEPVPVDSVLEAGLGGRETPVTPIPILSELETSGADKPPDSPPPDLAPAENNLSWGLGVMEKLALVVMAGVIGFAGLLVVGGYLELFDASVFQQFTRGYVHQFEFEKPLRSRRVRNAFNRNTLLVVEGRVRNQFLTSSHVGRVRLKALALGPQGQVLDESVFFAGVVLSDEELENMGLSEIRELQQMAAGRDAPNLNLRNEQEIPFQAVFFRTSDEVGDVQVKLVSYERSGKSVFVRFPDSQ</sequence>
<keyword evidence="2" id="KW-1133">Transmembrane helix</keyword>
<dbReference type="AlphaFoldDB" id="E0XY27"/>
<keyword evidence="2" id="KW-0472">Membrane</keyword>
<reference evidence="3" key="1">
    <citation type="journal article" date="2011" name="Environ. Microbiol.">
        <title>Time-series analyses of Monterey Bay coastal microbial picoplankton using a 'genome proxy' microarray.</title>
        <authorList>
            <person name="Rich V.I."/>
            <person name="Pham V.D."/>
            <person name="Eppley J."/>
            <person name="Shi Y."/>
            <person name="DeLong E.F."/>
        </authorList>
    </citation>
    <scope>NUCLEOTIDE SEQUENCE</scope>
</reference>
<feature type="compositionally biased region" description="Polar residues" evidence="1">
    <location>
        <begin position="1"/>
        <end position="12"/>
    </location>
</feature>
<keyword evidence="2" id="KW-0812">Transmembrane</keyword>
<proteinExistence type="predicted"/>
<feature type="region of interest" description="Disordered" evidence="1">
    <location>
        <begin position="180"/>
        <end position="199"/>
    </location>
</feature>
<dbReference type="EMBL" id="GU474917">
    <property type="protein sequence ID" value="ADI19318.1"/>
    <property type="molecule type" value="Genomic_DNA"/>
</dbReference>